<dbReference type="EMBL" id="RDQM01000009">
    <property type="protein sequence ID" value="RMW97672.1"/>
    <property type="molecule type" value="Genomic_DNA"/>
</dbReference>
<evidence type="ECO:0000313" key="4">
    <source>
        <dbReference type="EMBL" id="RMW97672.1"/>
    </source>
</evidence>
<evidence type="ECO:0000256" key="1">
    <source>
        <dbReference type="ARBA" id="ARBA00022598"/>
    </source>
</evidence>
<proteinExistence type="predicted"/>
<accession>A0A3M6Q379</accession>
<evidence type="ECO:0000313" key="5">
    <source>
        <dbReference type="Proteomes" id="UP000267521"/>
    </source>
</evidence>
<comment type="caution">
    <text evidence="4">The sequence shown here is derived from an EMBL/GenBank/DDBJ whole genome shotgun (WGS) entry which is preliminary data.</text>
</comment>
<dbReference type="RefSeq" id="WP_122238570.1">
    <property type="nucleotide sequence ID" value="NZ_RDQM01000009.1"/>
</dbReference>
<organism evidence="4 5">
    <name type="scientific">Allofranklinella schreckenbergeri</name>
    <dbReference type="NCBI Taxonomy" id="1076744"/>
    <lineage>
        <taxon>Bacteria</taxon>
        <taxon>Pseudomonadati</taxon>
        <taxon>Pseudomonadota</taxon>
        <taxon>Betaproteobacteria</taxon>
        <taxon>Burkholderiales</taxon>
        <taxon>Comamonadaceae</taxon>
        <taxon>Allofranklinella</taxon>
    </lineage>
</organism>
<dbReference type="PANTHER" id="PTHR12835:SF5">
    <property type="entry name" value="BIOTIN--PROTEIN LIGASE"/>
    <property type="match status" value="1"/>
</dbReference>
<feature type="region of interest" description="Disordered" evidence="2">
    <location>
        <begin position="303"/>
        <end position="322"/>
    </location>
</feature>
<dbReference type="GO" id="GO:0005737">
    <property type="term" value="C:cytoplasm"/>
    <property type="evidence" value="ECO:0007669"/>
    <property type="project" value="TreeGrafter"/>
</dbReference>
<dbReference type="CDD" id="cd16442">
    <property type="entry name" value="BPL"/>
    <property type="match status" value="1"/>
</dbReference>
<dbReference type="NCBIfam" id="TIGR00121">
    <property type="entry name" value="birA_ligase"/>
    <property type="match status" value="1"/>
</dbReference>
<keyword evidence="1 4" id="KW-0436">Ligase</keyword>
<evidence type="ECO:0000256" key="2">
    <source>
        <dbReference type="SAM" id="MobiDB-lite"/>
    </source>
</evidence>
<protein>
    <submittedName>
        <fullName evidence="4">Biotin--[acetyl-CoA-carboxylase] ligase</fullName>
        <ecNumber evidence="4">6.3.4.15</ecNumber>
    </submittedName>
</protein>
<dbReference type="SUPFAM" id="SSF55681">
    <property type="entry name" value="Class II aaRS and biotin synthetases"/>
    <property type="match status" value="1"/>
</dbReference>
<name>A0A3M6Q379_9BURK</name>
<sequence>MSAPHNPWHGQIEQAAQAAWPGLALQWLPSIDSTNTELMRRAALGQSAPALLVADAQTAGRGRLGRRWQSQPGQALTFSLGLPLAPQDWSGLSLVVGMAVVSALQAWARAQGVAVSAGRLGLKWPNDVWWIDGAGHMRKMAGILIETASAPQAVTALPAAAASPASPLRQMRYAVIGIGLNLLPQTLPAQAGDAAARLHGLGAARVGLASVAEWAGVAPDAGAVLHLLAPAVLSAVRQFEAEGFAAFQPAFAAWDVLAGLPVVLSDGRQGEGLGVDAQGQLLLALGGQVVHIHSGEVSVRPLAQSQPSGLQQEGSGYPCCAS</sequence>
<dbReference type="PANTHER" id="PTHR12835">
    <property type="entry name" value="BIOTIN PROTEIN LIGASE"/>
    <property type="match status" value="1"/>
</dbReference>
<dbReference type="InterPro" id="IPR004408">
    <property type="entry name" value="Biotin_CoA_COase_ligase"/>
</dbReference>
<reference evidence="4 5" key="1">
    <citation type="submission" date="2018-10" db="EMBL/GenBank/DDBJ databases">
        <title>Comamonadaceae CDC group NO-1 genome sequencing and assembly.</title>
        <authorList>
            <person name="Bernier A.-M."/>
            <person name="Bernard K."/>
        </authorList>
    </citation>
    <scope>NUCLEOTIDE SEQUENCE [LARGE SCALE GENOMIC DNA]</scope>
    <source>
        <strain evidence="4 5">NML970147</strain>
    </source>
</reference>
<gene>
    <name evidence="4" type="ORF">EBQ26_08420</name>
</gene>
<dbReference type="InterPro" id="IPR004143">
    <property type="entry name" value="BPL_LPL_catalytic"/>
</dbReference>
<dbReference type="GO" id="GO:0004077">
    <property type="term" value="F:biotin--[biotin carboxyl-carrier protein] ligase activity"/>
    <property type="evidence" value="ECO:0007669"/>
    <property type="project" value="UniProtKB-EC"/>
</dbReference>
<feature type="domain" description="BPL/LPL catalytic" evidence="3">
    <location>
        <begin position="28"/>
        <end position="148"/>
    </location>
</feature>
<dbReference type="Gene3D" id="3.30.930.10">
    <property type="entry name" value="Bira Bifunctional Protein, Domain 2"/>
    <property type="match status" value="1"/>
</dbReference>
<dbReference type="Proteomes" id="UP000267521">
    <property type="component" value="Unassembled WGS sequence"/>
</dbReference>
<dbReference type="Gene3D" id="2.30.30.100">
    <property type="match status" value="1"/>
</dbReference>
<dbReference type="EC" id="6.3.4.15" evidence="4"/>
<dbReference type="Pfam" id="PF03099">
    <property type="entry name" value="BPL_LplA_LipB"/>
    <property type="match status" value="1"/>
</dbReference>
<dbReference type="InterPro" id="IPR045864">
    <property type="entry name" value="aa-tRNA-synth_II/BPL/LPL"/>
</dbReference>
<evidence type="ECO:0000259" key="3">
    <source>
        <dbReference type="Pfam" id="PF03099"/>
    </source>
</evidence>
<dbReference type="AlphaFoldDB" id="A0A3M6Q379"/>
<feature type="compositionally biased region" description="Polar residues" evidence="2">
    <location>
        <begin position="303"/>
        <end position="314"/>
    </location>
</feature>